<dbReference type="AlphaFoldDB" id="A0AAW1PE53"/>
<evidence type="ECO:0000313" key="4">
    <source>
        <dbReference type="Proteomes" id="UP001489004"/>
    </source>
</evidence>
<accession>A0AAW1PE53</accession>
<feature type="region of interest" description="Disordered" evidence="1">
    <location>
        <begin position="1"/>
        <end position="46"/>
    </location>
</feature>
<reference evidence="3 4" key="1">
    <citation type="journal article" date="2024" name="Nat. Commun.">
        <title>Phylogenomics reveals the evolutionary origins of lichenization in chlorophyte algae.</title>
        <authorList>
            <person name="Puginier C."/>
            <person name="Libourel C."/>
            <person name="Otte J."/>
            <person name="Skaloud P."/>
            <person name="Haon M."/>
            <person name="Grisel S."/>
            <person name="Petersen M."/>
            <person name="Berrin J.G."/>
            <person name="Delaux P.M."/>
            <person name="Dal Grande F."/>
            <person name="Keller J."/>
        </authorList>
    </citation>
    <scope>NUCLEOTIDE SEQUENCE [LARGE SCALE GENOMIC DNA]</scope>
    <source>
        <strain evidence="3 4">SAG 2043</strain>
    </source>
</reference>
<dbReference type="SMART" id="SM00338">
    <property type="entry name" value="BRLZ"/>
    <property type="match status" value="1"/>
</dbReference>
<dbReference type="GO" id="GO:0003700">
    <property type="term" value="F:DNA-binding transcription factor activity"/>
    <property type="evidence" value="ECO:0007669"/>
    <property type="project" value="InterPro"/>
</dbReference>
<comment type="caution">
    <text evidence="3">The sequence shown here is derived from an EMBL/GenBank/DDBJ whole genome shotgun (WGS) entry which is preliminary data.</text>
</comment>
<dbReference type="PROSITE" id="PS00036">
    <property type="entry name" value="BZIP_BASIC"/>
    <property type="match status" value="1"/>
</dbReference>
<dbReference type="InterPro" id="IPR004827">
    <property type="entry name" value="bZIP"/>
</dbReference>
<sequence>MDERNVQAFPPAAKGLRGRSGYSNQQRQRQADGSHSRGGPHKAAHHAASIPLHHLAAVASRVPSKPASNHYPAAIARQHSMDMSEQHSDPVNSGGTDLYDTDSDQVAGAVPRAEEETEGDKREKRRAANREAARRMRARRQGQITKLTEDVARMKEENETLLVKLTHIAHAHRQAMSENQLLHSELGAIKQALGLSYGSGLMDLAGVGLEGGSLRHAARSSANPMYSLGALQQLRELMGHPPSPTGKRRYADFLRHDGEDSHHDEDDAEHWDAAKLDGARPHLKRASSLEVGAT</sequence>
<dbReference type="Pfam" id="PF00170">
    <property type="entry name" value="bZIP_1"/>
    <property type="match status" value="1"/>
</dbReference>
<feature type="region of interest" description="Disordered" evidence="1">
    <location>
        <begin position="80"/>
        <end position="140"/>
    </location>
</feature>
<dbReference type="InterPro" id="IPR044521">
    <property type="entry name" value="AtbZIP8/43"/>
</dbReference>
<dbReference type="EMBL" id="JALJOR010000013">
    <property type="protein sequence ID" value="KAK9806743.1"/>
    <property type="molecule type" value="Genomic_DNA"/>
</dbReference>
<evidence type="ECO:0000259" key="2">
    <source>
        <dbReference type="PROSITE" id="PS50217"/>
    </source>
</evidence>
<dbReference type="Gene3D" id="1.20.5.170">
    <property type="match status" value="1"/>
</dbReference>
<dbReference type="Proteomes" id="UP001489004">
    <property type="component" value="Unassembled WGS sequence"/>
</dbReference>
<protein>
    <recommendedName>
        <fullName evidence="2">BZIP domain-containing protein</fullName>
    </recommendedName>
</protein>
<dbReference type="InterPro" id="IPR046347">
    <property type="entry name" value="bZIP_sf"/>
</dbReference>
<feature type="region of interest" description="Disordered" evidence="1">
    <location>
        <begin position="256"/>
        <end position="294"/>
    </location>
</feature>
<feature type="compositionally biased region" description="Basic and acidic residues" evidence="1">
    <location>
        <begin position="256"/>
        <end position="280"/>
    </location>
</feature>
<dbReference type="PROSITE" id="PS50217">
    <property type="entry name" value="BZIP"/>
    <property type="match status" value="1"/>
</dbReference>
<organism evidence="3 4">
    <name type="scientific">[Myrmecia] bisecta</name>
    <dbReference type="NCBI Taxonomy" id="41462"/>
    <lineage>
        <taxon>Eukaryota</taxon>
        <taxon>Viridiplantae</taxon>
        <taxon>Chlorophyta</taxon>
        <taxon>core chlorophytes</taxon>
        <taxon>Trebouxiophyceae</taxon>
        <taxon>Trebouxiales</taxon>
        <taxon>Trebouxiaceae</taxon>
        <taxon>Myrmecia</taxon>
    </lineage>
</organism>
<dbReference type="PANTHER" id="PTHR46324:SF8">
    <property type="entry name" value="OCS ELEMENT-BINDING FACTOR 1"/>
    <property type="match status" value="1"/>
</dbReference>
<name>A0AAW1PE53_9CHLO</name>
<evidence type="ECO:0000313" key="3">
    <source>
        <dbReference type="EMBL" id="KAK9806743.1"/>
    </source>
</evidence>
<gene>
    <name evidence="3" type="ORF">WJX72_001115</name>
</gene>
<keyword evidence="4" id="KW-1185">Reference proteome</keyword>
<evidence type="ECO:0000256" key="1">
    <source>
        <dbReference type="SAM" id="MobiDB-lite"/>
    </source>
</evidence>
<dbReference type="SUPFAM" id="SSF57959">
    <property type="entry name" value="Leucine zipper domain"/>
    <property type="match status" value="1"/>
</dbReference>
<dbReference type="PANTHER" id="PTHR46324">
    <property type="entry name" value="BASIC LEUCINE ZIPPER 43-RELATED"/>
    <property type="match status" value="1"/>
</dbReference>
<feature type="domain" description="BZIP" evidence="2">
    <location>
        <begin position="119"/>
        <end position="168"/>
    </location>
</feature>
<feature type="compositionally biased region" description="Basic and acidic residues" evidence="1">
    <location>
        <begin position="119"/>
        <end position="134"/>
    </location>
</feature>
<proteinExistence type="predicted"/>